<dbReference type="OrthoDB" id="10067381at2759"/>
<organism evidence="2 3">
    <name type="scientific">Magallana gigas</name>
    <name type="common">Pacific oyster</name>
    <name type="synonym">Crassostrea gigas</name>
    <dbReference type="NCBI Taxonomy" id="29159"/>
    <lineage>
        <taxon>Eukaryota</taxon>
        <taxon>Metazoa</taxon>
        <taxon>Spiralia</taxon>
        <taxon>Lophotrochozoa</taxon>
        <taxon>Mollusca</taxon>
        <taxon>Bivalvia</taxon>
        <taxon>Autobranchia</taxon>
        <taxon>Pteriomorphia</taxon>
        <taxon>Ostreida</taxon>
        <taxon>Ostreoidea</taxon>
        <taxon>Ostreidae</taxon>
        <taxon>Magallana</taxon>
    </lineage>
</organism>
<dbReference type="InterPro" id="IPR023398">
    <property type="entry name" value="TIF_eIF4e-like"/>
</dbReference>
<accession>A0A8W8HQS1</accession>
<comment type="similarity">
    <text evidence="1">Belongs to the UPF0696 family.</text>
</comment>
<reference evidence="2" key="1">
    <citation type="submission" date="2022-08" db="UniProtKB">
        <authorList>
            <consortium name="EnsemblMetazoa"/>
        </authorList>
    </citation>
    <scope>IDENTIFICATION</scope>
    <source>
        <strain evidence="2">05x7-T-G4-1.051#20</strain>
    </source>
</reference>
<evidence type="ECO:0000313" key="3">
    <source>
        <dbReference type="Proteomes" id="UP000005408"/>
    </source>
</evidence>
<dbReference type="OMA" id="VFKPRVY"/>
<dbReference type="Gene3D" id="3.30.760.10">
    <property type="entry name" value="RNA Cap, Translation Initiation Factor Eif4e"/>
    <property type="match status" value="1"/>
</dbReference>
<dbReference type="SUPFAM" id="SSF55418">
    <property type="entry name" value="eIF4e-like"/>
    <property type="match status" value="1"/>
</dbReference>
<dbReference type="PANTHER" id="PTHR31977">
    <property type="entry name" value="UPF0696 PROTEIN C11ORF68"/>
    <property type="match status" value="1"/>
</dbReference>
<dbReference type="EnsemblMetazoa" id="G10620.10">
    <property type="protein sequence ID" value="G10620.10:cds"/>
    <property type="gene ID" value="G10620"/>
</dbReference>
<protein>
    <submittedName>
        <fullName evidence="2">Uncharacterized protein</fullName>
    </submittedName>
</protein>
<dbReference type="Pfam" id="PF08939">
    <property type="entry name" value="Bles03"/>
    <property type="match status" value="1"/>
</dbReference>
<name>A0A8W8HQS1_MAGGI</name>
<keyword evidence="3" id="KW-1185">Reference proteome</keyword>
<dbReference type="InterPro" id="IPR015034">
    <property type="entry name" value="Bles03"/>
</dbReference>
<sequence length="251" mass="28866">MEEDMDVSTTTPLSTMKGTVIVHPKYLEIVDQAQESDFAIPVIYRAGINKELIEDWLENHKPSTICSFLILFRNQGFGWIHIINQRIPKNIVGDVEGLEDAWEDLLASKRQICKERIFELAKNYRVLPGKWMFWVSPGGKGDHFWSLIAKGVASGKTLATHAKMSALEENTSHVVCIYNDNFLDEEEVYESERTIRSLGIKCSLHYKPDVFTYLGVYGMNPWGIRPTIYTSHFDILKNQSIIRKRDEHLDT</sequence>
<proteinExistence type="inferred from homology"/>
<dbReference type="AlphaFoldDB" id="A0A8W8HQS1"/>
<evidence type="ECO:0000256" key="1">
    <source>
        <dbReference type="ARBA" id="ARBA00010568"/>
    </source>
</evidence>
<dbReference type="Proteomes" id="UP000005408">
    <property type="component" value="Unassembled WGS sequence"/>
</dbReference>
<evidence type="ECO:0000313" key="2">
    <source>
        <dbReference type="EnsemblMetazoa" id="G10620.10:cds"/>
    </source>
</evidence>
<dbReference type="PANTHER" id="PTHR31977:SF1">
    <property type="entry name" value="UPF0696 PROTEIN C11ORF68"/>
    <property type="match status" value="1"/>
</dbReference>